<dbReference type="SMART" id="SM00091">
    <property type="entry name" value="PAS"/>
    <property type="match status" value="2"/>
</dbReference>
<dbReference type="Gene3D" id="3.30.70.270">
    <property type="match status" value="1"/>
</dbReference>
<dbReference type="InterPro" id="IPR001610">
    <property type="entry name" value="PAC"/>
</dbReference>
<feature type="domain" description="PAS" evidence="1">
    <location>
        <begin position="479"/>
        <end position="523"/>
    </location>
</feature>
<dbReference type="Pfam" id="PF00563">
    <property type="entry name" value="EAL"/>
    <property type="match status" value="1"/>
</dbReference>
<sequence length="1180" mass="127789">MGALPLLRPEGAAEGGAFSSRRLAALLLALILLWAAPPVQARDNAVLVVACPEDAAPYSYRDADGRAAGLLPDFWRLFAERGGLDVEFRLAPASEALALVEQGQADIHAGLSLDGPLYPPAQGAAAPEEPGASDVSGLEERFAWTRPLMDLGLGLFALEETAATLAEAGNSRLELSGLEVGVVRGDAVSGYLATAFPGLRRREHPDLPTLAAALALGQVRLAAAPVMAFRRRLESLGKPERFALVRRFPGAALRAALRKDDQRLLARVNAGLAALPAEDILLLETKNARGPWRLPPWGIPAALCVLALGGSLLVLARARRIRRQAEARSRETDLLRDSLLAEMARHRKTQDLLASAIDQSPSGIAIVYADPATPSVVNGQALGILKLDAVPPHGSIRSNPPWRAYTPMGRHVPGSELPLFLALDKGEVTQGAEYRFVFPDGEERWVLANAAPVRDAQGRVLAGVCVFQDVTATRQAERDLARFKFFLDAGVEEVYLMRPGGTLAYVNEAVARSLGYARQELLDMPFGDIDPGYGPEGVYRLLHQVRQGPHSFETEQMARDRRRVLKEIKAFYMRFGEDEYICAFGRDITEKRRLERDLESTSALFAASLEQAPWGIIIGDAATGCVSIANDAAGRMLGVQAETLVGMAVDGHLPCWLFLDENDNTVMPGQTPLSRALACGESTRDLEVRFLLNGGPERALLVNASPVRNAEGRVIAAILVMADITARKRMERQLSFKALHDPLTGLPNRARCLELVREAVRRSQGQRRPPAVAFVDLDRFKMVNDSLGHSVGDLVLVEAARRLAAALEGQGRVCRFGGDEFVLLVEGAHSRDEAEELLRLAVEELCLPMRVGGRELRLTASAGIVLEPEEDDEEAESVLQKADLAMHRAKESGRDRMRLFHPGMLLRAQELMALDADMRRGLEQGEFVACYQPIVSVSDGSILGVEALARWRSPTRGLVGPKHFIPHAEESGLIVSLGGQVLRLACREMAALRRRSPAARRMFLSVNLSARQFAQPDLVGTVSQVLRESGLPSSLLKLELTESALMGDPEAALAAMRRLKALGVSLAIDDFGTGYSSLSYLQRFPVDVLKIDRAFVRDLPCADADGRALVGAISALAESLRLTLVAEGVETGEQLEILAAIGCEAVQGYLFHPPLSGPELEALLSLQDDARQPLSAAARP</sequence>
<dbReference type="Gene3D" id="3.20.20.450">
    <property type="entry name" value="EAL domain"/>
    <property type="match status" value="1"/>
</dbReference>
<dbReference type="PROSITE" id="PS50112">
    <property type="entry name" value="PAS"/>
    <property type="match status" value="1"/>
</dbReference>
<dbReference type="InterPro" id="IPR013656">
    <property type="entry name" value="PAS_4"/>
</dbReference>
<dbReference type="OrthoDB" id="7673416at2"/>
<dbReference type="CDD" id="cd01948">
    <property type="entry name" value="EAL"/>
    <property type="match status" value="1"/>
</dbReference>
<dbReference type="Pfam" id="PF00990">
    <property type="entry name" value="GGDEF"/>
    <property type="match status" value="1"/>
</dbReference>
<organism evidence="5 6">
    <name type="scientific">Humidesulfovibrio mexicanus</name>
    <dbReference type="NCBI Taxonomy" id="147047"/>
    <lineage>
        <taxon>Bacteria</taxon>
        <taxon>Pseudomonadati</taxon>
        <taxon>Thermodesulfobacteriota</taxon>
        <taxon>Desulfovibrionia</taxon>
        <taxon>Desulfovibrionales</taxon>
        <taxon>Desulfovibrionaceae</taxon>
        <taxon>Humidesulfovibrio</taxon>
    </lineage>
</organism>
<dbReference type="Gene3D" id="3.40.190.10">
    <property type="entry name" value="Periplasmic binding protein-like II"/>
    <property type="match status" value="3"/>
</dbReference>
<keyword evidence="6" id="KW-1185">Reference proteome</keyword>
<dbReference type="InterPro" id="IPR001633">
    <property type="entry name" value="EAL_dom"/>
</dbReference>
<evidence type="ECO:0000313" key="6">
    <source>
        <dbReference type="Proteomes" id="UP000198324"/>
    </source>
</evidence>
<dbReference type="SUPFAM" id="SSF55073">
    <property type="entry name" value="Nucleotide cyclase"/>
    <property type="match status" value="1"/>
</dbReference>
<reference evidence="5 6" key="1">
    <citation type="submission" date="2017-06" db="EMBL/GenBank/DDBJ databases">
        <authorList>
            <person name="Kim H.J."/>
            <person name="Triplett B.A."/>
        </authorList>
    </citation>
    <scope>NUCLEOTIDE SEQUENCE [LARGE SCALE GENOMIC DNA]</scope>
    <source>
        <strain evidence="5 6">DSM 13116</strain>
    </source>
</reference>
<dbReference type="InterPro" id="IPR035919">
    <property type="entry name" value="EAL_sf"/>
</dbReference>
<feature type="domain" description="PAC" evidence="2">
    <location>
        <begin position="430"/>
        <end position="482"/>
    </location>
</feature>
<dbReference type="CDD" id="cd00130">
    <property type="entry name" value="PAS"/>
    <property type="match status" value="2"/>
</dbReference>
<dbReference type="PANTHER" id="PTHR44757">
    <property type="entry name" value="DIGUANYLATE CYCLASE DGCP"/>
    <property type="match status" value="1"/>
</dbReference>
<feature type="domain" description="EAL" evidence="3">
    <location>
        <begin position="911"/>
        <end position="1168"/>
    </location>
</feature>
<dbReference type="NCBIfam" id="TIGR00229">
    <property type="entry name" value="sensory_box"/>
    <property type="match status" value="3"/>
</dbReference>
<dbReference type="Pfam" id="PF08448">
    <property type="entry name" value="PAS_4"/>
    <property type="match status" value="2"/>
</dbReference>
<dbReference type="InterPro" id="IPR000014">
    <property type="entry name" value="PAS"/>
</dbReference>
<gene>
    <name evidence="5" type="ORF">SAMN04488503_2695</name>
</gene>
<dbReference type="Proteomes" id="UP000198324">
    <property type="component" value="Unassembled WGS sequence"/>
</dbReference>
<dbReference type="SUPFAM" id="SSF141868">
    <property type="entry name" value="EAL domain-like"/>
    <property type="match status" value="1"/>
</dbReference>
<dbReference type="InterPro" id="IPR001638">
    <property type="entry name" value="Solute-binding_3/MltF_N"/>
</dbReference>
<accession>A0A239BQQ0</accession>
<dbReference type="InterPro" id="IPR000700">
    <property type="entry name" value="PAS-assoc_C"/>
</dbReference>
<dbReference type="PROSITE" id="PS50113">
    <property type="entry name" value="PAC"/>
    <property type="match status" value="2"/>
</dbReference>
<protein>
    <submittedName>
        <fullName evidence="5">PAS domain S-box-containing protein/diguanylate cyclase (GGDEF) domain-containing protein</fullName>
    </submittedName>
</protein>
<dbReference type="CDD" id="cd01949">
    <property type="entry name" value="GGDEF"/>
    <property type="match status" value="1"/>
</dbReference>
<dbReference type="SMART" id="SM00086">
    <property type="entry name" value="PAC"/>
    <property type="match status" value="3"/>
</dbReference>
<evidence type="ECO:0000259" key="4">
    <source>
        <dbReference type="PROSITE" id="PS50887"/>
    </source>
</evidence>
<dbReference type="InterPro" id="IPR035965">
    <property type="entry name" value="PAS-like_dom_sf"/>
</dbReference>
<dbReference type="SMART" id="SM00267">
    <property type="entry name" value="GGDEF"/>
    <property type="match status" value="1"/>
</dbReference>
<dbReference type="Gene3D" id="3.30.450.20">
    <property type="entry name" value="PAS domain"/>
    <property type="match status" value="3"/>
</dbReference>
<dbReference type="PROSITE" id="PS50887">
    <property type="entry name" value="GGDEF"/>
    <property type="match status" value="1"/>
</dbReference>
<dbReference type="SMART" id="SM00062">
    <property type="entry name" value="PBPb"/>
    <property type="match status" value="1"/>
</dbReference>
<dbReference type="Pfam" id="PF00497">
    <property type="entry name" value="SBP_bac_3"/>
    <property type="match status" value="1"/>
</dbReference>
<dbReference type="PROSITE" id="PS50883">
    <property type="entry name" value="EAL"/>
    <property type="match status" value="1"/>
</dbReference>
<dbReference type="InterPro" id="IPR000160">
    <property type="entry name" value="GGDEF_dom"/>
</dbReference>
<dbReference type="InterPro" id="IPR052155">
    <property type="entry name" value="Biofilm_reg_signaling"/>
</dbReference>
<dbReference type="Pfam" id="PF13426">
    <property type="entry name" value="PAS_9"/>
    <property type="match status" value="1"/>
</dbReference>
<dbReference type="SUPFAM" id="SSF53850">
    <property type="entry name" value="Periplasmic binding protein-like II"/>
    <property type="match status" value="1"/>
</dbReference>
<evidence type="ECO:0000313" key="5">
    <source>
        <dbReference type="EMBL" id="SNS09384.1"/>
    </source>
</evidence>
<evidence type="ECO:0000259" key="3">
    <source>
        <dbReference type="PROSITE" id="PS50883"/>
    </source>
</evidence>
<dbReference type="AlphaFoldDB" id="A0A239BQQ0"/>
<evidence type="ECO:0000259" key="1">
    <source>
        <dbReference type="PROSITE" id="PS50112"/>
    </source>
</evidence>
<evidence type="ECO:0000259" key="2">
    <source>
        <dbReference type="PROSITE" id="PS50113"/>
    </source>
</evidence>
<name>A0A239BQQ0_9BACT</name>
<dbReference type="InterPro" id="IPR043128">
    <property type="entry name" value="Rev_trsase/Diguanyl_cyclase"/>
</dbReference>
<dbReference type="EMBL" id="FZOC01000006">
    <property type="protein sequence ID" value="SNS09384.1"/>
    <property type="molecule type" value="Genomic_DNA"/>
</dbReference>
<dbReference type="SMART" id="SM00052">
    <property type="entry name" value="EAL"/>
    <property type="match status" value="1"/>
</dbReference>
<dbReference type="RefSeq" id="WP_089274905.1">
    <property type="nucleotide sequence ID" value="NZ_FZOC01000006.1"/>
</dbReference>
<feature type="domain" description="GGDEF" evidence="4">
    <location>
        <begin position="768"/>
        <end position="902"/>
    </location>
</feature>
<proteinExistence type="predicted"/>
<dbReference type="PANTHER" id="PTHR44757:SF2">
    <property type="entry name" value="BIOFILM ARCHITECTURE MAINTENANCE PROTEIN MBAA"/>
    <property type="match status" value="1"/>
</dbReference>
<dbReference type="InterPro" id="IPR029787">
    <property type="entry name" value="Nucleotide_cyclase"/>
</dbReference>
<dbReference type="NCBIfam" id="TIGR00254">
    <property type="entry name" value="GGDEF"/>
    <property type="match status" value="1"/>
</dbReference>
<dbReference type="SUPFAM" id="SSF55785">
    <property type="entry name" value="PYP-like sensor domain (PAS domain)"/>
    <property type="match status" value="3"/>
</dbReference>
<feature type="domain" description="PAC" evidence="2">
    <location>
        <begin position="684"/>
        <end position="736"/>
    </location>
</feature>